<dbReference type="Pfam" id="PF13561">
    <property type="entry name" value="adh_short_C2"/>
    <property type="match status" value="1"/>
</dbReference>
<keyword evidence="2" id="KW-0560">Oxidoreductase</keyword>
<organism evidence="4 5">
    <name type="scientific">Serinibacter arcticus</name>
    <dbReference type="NCBI Taxonomy" id="1655435"/>
    <lineage>
        <taxon>Bacteria</taxon>
        <taxon>Bacillati</taxon>
        <taxon>Actinomycetota</taxon>
        <taxon>Actinomycetes</taxon>
        <taxon>Micrococcales</taxon>
        <taxon>Beutenbergiaceae</taxon>
        <taxon>Serinibacter</taxon>
    </lineage>
</organism>
<dbReference type="OrthoDB" id="517007at2"/>
<dbReference type="EMBL" id="PYHR01000002">
    <property type="protein sequence ID" value="PWD51874.1"/>
    <property type="molecule type" value="Genomic_DNA"/>
</dbReference>
<proteinExistence type="inferred from homology"/>
<comment type="caution">
    <text evidence="4">The sequence shown here is derived from an EMBL/GenBank/DDBJ whole genome shotgun (WGS) entry which is preliminary data.</text>
</comment>
<name>A0A2U1ZY32_9MICO</name>
<sequence>MTLEPAAVPVALVTGGSRGIGLGITERLLADGFAVAILATREEPEGLVARLDGIAGEPGRVRYLQGSVADPADHARYLDDAVDAWGRLDLLVNNAGVAPSVRADILEATPESFDRVIGINLRGPYFLTQAFANRVLALRGPLEALPEPPVRPVATIVNVSSTSAVTVSVNRGDYCLSKAGVGMATQLFAARLASEGVVVYEVRPGIIATDMTAGVTSKYDAFFAAGNVPIARWGRPADVAGAVSLLASGQTPYSTGEIFNVDGGLHIPTL</sequence>
<evidence type="ECO:0000313" key="4">
    <source>
        <dbReference type="EMBL" id="PWD51874.1"/>
    </source>
</evidence>
<dbReference type="InterPro" id="IPR002347">
    <property type="entry name" value="SDR_fam"/>
</dbReference>
<protein>
    <submittedName>
        <fullName evidence="4">3-ketoacyl-ACP reductase</fullName>
    </submittedName>
</protein>
<dbReference type="InterPro" id="IPR057326">
    <property type="entry name" value="KR_dom"/>
</dbReference>
<feature type="domain" description="Ketoreductase" evidence="3">
    <location>
        <begin position="9"/>
        <end position="203"/>
    </location>
</feature>
<dbReference type="PANTHER" id="PTHR42760:SF133">
    <property type="entry name" value="3-OXOACYL-[ACYL-CARRIER-PROTEIN] REDUCTASE"/>
    <property type="match status" value="1"/>
</dbReference>
<evidence type="ECO:0000313" key="5">
    <source>
        <dbReference type="Proteomes" id="UP000245166"/>
    </source>
</evidence>
<dbReference type="AlphaFoldDB" id="A0A2U1ZY32"/>
<dbReference type="Gene3D" id="3.40.50.720">
    <property type="entry name" value="NAD(P)-binding Rossmann-like Domain"/>
    <property type="match status" value="1"/>
</dbReference>
<dbReference type="SUPFAM" id="SSF51735">
    <property type="entry name" value="NAD(P)-binding Rossmann-fold domains"/>
    <property type="match status" value="1"/>
</dbReference>
<reference evidence="4 5" key="1">
    <citation type="submission" date="2018-03" db="EMBL/GenBank/DDBJ databases">
        <title>Genome assembly of novel Miniimonas species PCH200.</title>
        <authorList>
            <person name="Thakur V."/>
            <person name="Kumar V."/>
            <person name="Singh D."/>
        </authorList>
    </citation>
    <scope>NUCLEOTIDE SEQUENCE [LARGE SCALE GENOMIC DNA]</scope>
    <source>
        <strain evidence="4 5">PCH200</strain>
    </source>
</reference>
<evidence type="ECO:0000259" key="3">
    <source>
        <dbReference type="SMART" id="SM00822"/>
    </source>
</evidence>
<dbReference type="PRINTS" id="PR00081">
    <property type="entry name" value="GDHRDH"/>
</dbReference>
<dbReference type="Proteomes" id="UP000245166">
    <property type="component" value="Unassembled WGS sequence"/>
</dbReference>
<dbReference type="NCBIfam" id="NF009386">
    <property type="entry name" value="PRK12745.1"/>
    <property type="match status" value="1"/>
</dbReference>
<comment type="similarity">
    <text evidence="1">Belongs to the short-chain dehydrogenases/reductases (SDR) family.</text>
</comment>
<gene>
    <name evidence="4" type="ORF">C8046_15700</name>
</gene>
<dbReference type="RefSeq" id="WP_109230255.1">
    <property type="nucleotide sequence ID" value="NZ_PYHR01000002.1"/>
</dbReference>
<evidence type="ECO:0000256" key="2">
    <source>
        <dbReference type="ARBA" id="ARBA00023002"/>
    </source>
</evidence>
<dbReference type="PANTHER" id="PTHR42760">
    <property type="entry name" value="SHORT-CHAIN DEHYDROGENASES/REDUCTASES FAMILY MEMBER"/>
    <property type="match status" value="1"/>
</dbReference>
<dbReference type="SMART" id="SM00822">
    <property type="entry name" value="PKS_KR"/>
    <property type="match status" value="1"/>
</dbReference>
<dbReference type="PRINTS" id="PR00080">
    <property type="entry name" value="SDRFAMILY"/>
</dbReference>
<dbReference type="GO" id="GO:0016616">
    <property type="term" value="F:oxidoreductase activity, acting on the CH-OH group of donors, NAD or NADP as acceptor"/>
    <property type="evidence" value="ECO:0007669"/>
    <property type="project" value="TreeGrafter"/>
</dbReference>
<evidence type="ECO:0000256" key="1">
    <source>
        <dbReference type="ARBA" id="ARBA00006484"/>
    </source>
</evidence>
<keyword evidence="5" id="KW-1185">Reference proteome</keyword>
<dbReference type="InterPro" id="IPR036291">
    <property type="entry name" value="NAD(P)-bd_dom_sf"/>
</dbReference>
<accession>A0A2U1ZY32</accession>